<dbReference type="AlphaFoldDB" id="A0A2T0UZN1"/>
<reference evidence="4 5" key="1">
    <citation type="submission" date="2018-03" db="EMBL/GenBank/DDBJ databases">
        <title>Genomic Encyclopedia of Archaeal and Bacterial Type Strains, Phase II (KMG-II): from individual species to whole genera.</title>
        <authorList>
            <person name="Goeker M."/>
        </authorList>
    </citation>
    <scope>NUCLEOTIDE SEQUENCE [LARGE SCALE GENOMIC DNA]</scope>
    <source>
        <strain evidence="4 5">ATCC BAA-1496</strain>
    </source>
</reference>
<dbReference type="InterPro" id="IPR024079">
    <property type="entry name" value="MetalloPept_cat_dom_sf"/>
</dbReference>
<dbReference type="Proteomes" id="UP000237822">
    <property type="component" value="Unassembled WGS sequence"/>
</dbReference>
<dbReference type="GO" id="GO:0008237">
    <property type="term" value="F:metallopeptidase activity"/>
    <property type="evidence" value="ECO:0007669"/>
    <property type="project" value="InterPro"/>
</dbReference>
<evidence type="ECO:0000256" key="2">
    <source>
        <dbReference type="SAM" id="SignalP"/>
    </source>
</evidence>
<feature type="signal peptide" evidence="2">
    <location>
        <begin position="1"/>
        <end position="25"/>
    </location>
</feature>
<feature type="domain" description="Peptidase C-terminal archaeal/bacterial" evidence="3">
    <location>
        <begin position="375"/>
        <end position="452"/>
    </location>
</feature>
<accession>A0A2T0UZN1</accession>
<dbReference type="Pfam" id="PF04151">
    <property type="entry name" value="PPC"/>
    <property type="match status" value="1"/>
</dbReference>
<dbReference type="RefSeq" id="WP_106296349.1">
    <property type="nucleotide sequence ID" value="NZ_PVTI01000002.1"/>
</dbReference>
<proteinExistence type="predicted"/>
<dbReference type="SUPFAM" id="SSF89260">
    <property type="entry name" value="Collagen-binding domain"/>
    <property type="match status" value="1"/>
</dbReference>
<keyword evidence="2" id="KW-0732">Signal</keyword>
<feature type="chain" id="PRO_5038995724" evidence="2">
    <location>
        <begin position="26"/>
        <end position="477"/>
    </location>
</feature>
<evidence type="ECO:0000313" key="5">
    <source>
        <dbReference type="Proteomes" id="UP000237822"/>
    </source>
</evidence>
<evidence type="ECO:0000313" key="4">
    <source>
        <dbReference type="EMBL" id="PRY63393.1"/>
    </source>
</evidence>
<evidence type="ECO:0000259" key="3">
    <source>
        <dbReference type="Pfam" id="PF04151"/>
    </source>
</evidence>
<keyword evidence="5" id="KW-1185">Reference proteome</keyword>
<dbReference type="InterPro" id="IPR006311">
    <property type="entry name" value="TAT_signal"/>
</dbReference>
<dbReference type="Gene3D" id="2.60.120.380">
    <property type="match status" value="1"/>
</dbReference>
<comment type="caution">
    <text evidence="4">The sequence shown here is derived from an EMBL/GenBank/DDBJ whole genome shotgun (WGS) entry which is preliminary data.</text>
</comment>
<feature type="compositionally biased region" description="Low complexity" evidence="1">
    <location>
        <begin position="106"/>
        <end position="120"/>
    </location>
</feature>
<dbReference type="InterPro" id="IPR007280">
    <property type="entry name" value="Peptidase_C_arc/bac"/>
</dbReference>
<sequence>MRPVRRAFAALTAVAALLPASAVLANSAASAPTGPTPQPVETLVNRPLQGKAALAAVSGRVADVARANGTSEAQLRRVLSTDATAWLDSDARLFHVDPEATEAEKAASNAASRKPSAPTTTTAAADTFALHSKPGSNRVVYLDFDGFVLTGTAWNQGKQDPITIPPYDTDGSPSTFGTAERAVIEEVWKRVAEDYRPFDIDVTTQDPGAAALNRSSSTDTTYGSRVVIDPSSWYYSSCGCGGVAYVGTVDSANNGYNQPAWVFTQGVGTGAKNIAEAASHEVGHNFGLSHDGTSSVGYYRGHGAWAPIMGVGYSEPITQWSKGEYADANNRQDDFVVIGQNGGALRAADHGTSMATASPLTVGTPVTGVVTGAPDVDWFKVTVAAGSRTFTAAPAAVGANLDIRLSVRNSAGTQVGTWNPASAQVSTGTASGLGASGTLNLAAGTYYVVVDGTGAADPLTTGYSDYGSAGEFTLTVS</sequence>
<evidence type="ECO:0000256" key="1">
    <source>
        <dbReference type="SAM" id="MobiDB-lite"/>
    </source>
</evidence>
<organism evidence="4 5">
    <name type="scientific">Knoellia remsis</name>
    <dbReference type="NCBI Taxonomy" id="407159"/>
    <lineage>
        <taxon>Bacteria</taxon>
        <taxon>Bacillati</taxon>
        <taxon>Actinomycetota</taxon>
        <taxon>Actinomycetes</taxon>
        <taxon>Micrococcales</taxon>
        <taxon>Intrasporangiaceae</taxon>
        <taxon>Knoellia</taxon>
    </lineage>
</organism>
<dbReference type="OrthoDB" id="904022at2"/>
<dbReference type="PROSITE" id="PS51318">
    <property type="entry name" value="TAT"/>
    <property type="match status" value="1"/>
</dbReference>
<protein>
    <submittedName>
        <fullName evidence="4">Metallopeptidase family M12-like protein</fullName>
    </submittedName>
</protein>
<dbReference type="Gene3D" id="3.40.390.10">
    <property type="entry name" value="Collagenase (Catalytic Domain)"/>
    <property type="match status" value="1"/>
</dbReference>
<dbReference type="Pfam" id="PF13688">
    <property type="entry name" value="Reprolysin_5"/>
    <property type="match status" value="1"/>
</dbReference>
<feature type="region of interest" description="Disordered" evidence="1">
    <location>
        <begin position="101"/>
        <end position="120"/>
    </location>
</feature>
<name>A0A2T0UZN1_9MICO</name>
<gene>
    <name evidence="4" type="ORF">BCF74_102227</name>
</gene>
<dbReference type="SUPFAM" id="SSF55486">
    <property type="entry name" value="Metalloproteases ('zincins'), catalytic domain"/>
    <property type="match status" value="1"/>
</dbReference>
<dbReference type="EMBL" id="PVTI01000002">
    <property type="protein sequence ID" value="PRY63393.1"/>
    <property type="molecule type" value="Genomic_DNA"/>
</dbReference>